<evidence type="ECO:0000313" key="1">
    <source>
        <dbReference type="EMBL" id="PIP57687.1"/>
    </source>
</evidence>
<organism evidence="1 2">
    <name type="scientific">Candidatus Woesebacteria bacterium CG22_combo_CG10-13_8_21_14_all_39_10</name>
    <dbReference type="NCBI Taxonomy" id="1975059"/>
    <lineage>
        <taxon>Bacteria</taxon>
        <taxon>Candidatus Woeseibacteriota</taxon>
    </lineage>
</organism>
<dbReference type="AlphaFoldDB" id="A0A2H0BJ44"/>
<accession>A0A2H0BJ44</accession>
<name>A0A2H0BJ44_9BACT</name>
<proteinExistence type="predicted"/>
<evidence type="ECO:0000313" key="2">
    <source>
        <dbReference type="Proteomes" id="UP000229847"/>
    </source>
</evidence>
<dbReference type="Proteomes" id="UP000229847">
    <property type="component" value="Unassembled WGS sequence"/>
</dbReference>
<gene>
    <name evidence="1" type="ORF">COX03_01750</name>
</gene>
<reference evidence="1 2" key="1">
    <citation type="submission" date="2017-09" db="EMBL/GenBank/DDBJ databases">
        <title>Depth-based differentiation of microbial function through sediment-hosted aquifers and enrichment of novel symbionts in the deep terrestrial subsurface.</title>
        <authorList>
            <person name="Probst A.J."/>
            <person name="Ladd B."/>
            <person name="Jarett J.K."/>
            <person name="Geller-Mcgrath D.E."/>
            <person name="Sieber C.M."/>
            <person name="Emerson J.B."/>
            <person name="Anantharaman K."/>
            <person name="Thomas B.C."/>
            <person name="Malmstrom R."/>
            <person name="Stieglmeier M."/>
            <person name="Klingl A."/>
            <person name="Woyke T."/>
            <person name="Ryan C.M."/>
            <person name="Banfield J.F."/>
        </authorList>
    </citation>
    <scope>NUCLEOTIDE SEQUENCE [LARGE SCALE GENOMIC DNA]</scope>
    <source>
        <strain evidence="1">CG22_combo_CG10-13_8_21_14_all_39_10</strain>
    </source>
</reference>
<sequence length="65" mass="7842">MKITKFYIDNARYKAIDDSGGIIWIDINYWENNFELSEPNKRLENLAKELLERKHKVNFVNKLLK</sequence>
<dbReference type="EMBL" id="PCSW01000054">
    <property type="protein sequence ID" value="PIP57687.1"/>
    <property type="molecule type" value="Genomic_DNA"/>
</dbReference>
<protein>
    <submittedName>
        <fullName evidence="1">Uncharacterized protein</fullName>
    </submittedName>
</protein>
<comment type="caution">
    <text evidence="1">The sequence shown here is derived from an EMBL/GenBank/DDBJ whole genome shotgun (WGS) entry which is preliminary data.</text>
</comment>